<dbReference type="GO" id="GO:0003677">
    <property type="term" value="F:DNA binding"/>
    <property type="evidence" value="ECO:0007669"/>
    <property type="project" value="InterPro"/>
</dbReference>
<proteinExistence type="inferred from homology"/>
<evidence type="ECO:0000313" key="4">
    <source>
        <dbReference type="EMBL" id="KYF75622.1"/>
    </source>
</evidence>
<dbReference type="InterPro" id="IPR003356">
    <property type="entry name" value="DNA_methylase_A-5"/>
</dbReference>
<dbReference type="InterPro" id="IPR029464">
    <property type="entry name" value="HSDR_N"/>
</dbReference>
<protein>
    <submittedName>
        <fullName evidence="4">Restriction endonuclease subunit M</fullName>
    </submittedName>
</protein>
<dbReference type="NCBIfam" id="NF047738">
    <property type="entry name" value="antiphage_MADS2"/>
    <property type="match status" value="1"/>
</dbReference>
<dbReference type="SUPFAM" id="SSF53335">
    <property type="entry name" value="S-adenosyl-L-methionine-dependent methyltransferases"/>
    <property type="match status" value="1"/>
</dbReference>
<dbReference type="PANTHER" id="PTHR42998:SF1">
    <property type="entry name" value="TYPE I RESTRICTION ENZYME HINDI METHYLASE SUBUNIT"/>
    <property type="match status" value="1"/>
</dbReference>
<feature type="domain" description="DNA methylase adenine-specific" evidence="2">
    <location>
        <begin position="300"/>
        <end position="575"/>
    </location>
</feature>
<dbReference type="InterPro" id="IPR052916">
    <property type="entry name" value="Type-I_RE_MTase_Subunit"/>
</dbReference>
<comment type="similarity">
    <text evidence="1">Belongs to the N(4)/N(6)-methyltransferase family.</text>
</comment>
<evidence type="ECO:0000259" key="2">
    <source>
        <dbReference type="Pfam" id="PF02384"/>
    </source>
</evidence>
<dbReference type="Pfam" id="PF02384">
    <property type="entry name" value="N6_Mtase"/>
    <property type="match status" value="1"/>
</dbReference>
<reference evidence="4 5" key="1">
    <citation type="submission" date="2014-02" db="EMBL/GenBank/DDBJ databases">
        <title>The small core and large imbalanced accessory genome model reveals a collaborative survival strategy of Sorangium cellulosum strains in nature.</title>
        <authorList>
            <person name="Han K."/>
            <person name="Peng R."/>
            <person name="Blom J."/>
            <person name="Li Y.-Z."/>
        </authorList>
    </citation>
    <scope>NUCLEOTIDE SEQUENCE [LARGE SCALE GENOMIC DNA]</scope>
    <source>
        <strain evidence="4 5">So0011-07</strain>
    </source>
</reference>
<sequence length="668" mass="75914">MQDGKILDYITGKPVAENDKERVRQRIARALFHEYGINVDDMEPDFKVKVEESGRSSNKKIDIAIFESGTDHTPENVRRLVVCQKELKLGDKGAYKMRDHDQAAKDLDLLKEAMAACENCKYGLWTNGLEFFFFQVKRTKFDVKFIPIGDWPLADESIGTRDVASHAKLRRADPEMLRTAFRRCHNFIHGNEGMPKDAAFWQFLYLIFAKMHDERQPNDARRFWAGRFEKNGQLIDEQFDVEGQKAIRKRILPLFDEVKKKYSTVFRGNEEITLSDRALAFMVSELAKYDFGRTDVDAKGAAYQEIVGTNLRGDRGQYFTPRGPIKLVVSMLDPKPGERVLDPACGTGGFLTATLAHLAHKFQDEKGIEPGAESTQEFISIQERLAEFVKKNLFGADFDPFLVRAAQMNAVMASNAEAHLFNINSLEFPKGHLPGLAEAEKAAKLGTMDVVMTNPPFGSEIPITDPNILRHFDLAHIWERTEDGGFRNTGRLQGSVAPEVLFIERCVEWLKPGGRMGIVLPDGILGNPGDEYIRWWILRYTWVLASIDLPVEVFIVEANVNILTSLLFLKKKTEQELKASDLGSTKDYPVFMAVAEKVGFDRRGNTLYKRSPDGEEILEDVKEVERIRVNGSFKERVLHRKKKVVDDDLPVIAKEFAEFRKKNKEPGT</sequence>
<dbReference type="AlphaFoldDB" id="A0A150R5T5"/>
<dbReference type="GO" id="GO:0004519">
    <property type="term" value="F:endonuclease activity"/>
    <property type="evidence" value="ECO:0007669"/>
    <property type="project" value="UniProtKB-KW"/>
</dbReference>
<keyword evidence="4" id="KW-0255">Endonuclease</keyword>
<dbReference type="GO" id="GO:0008170">
    <property type="term" value="F:N-methyltransferase activity"/>
    <property type="evidence" value="ECO:0007669"/>
    <property type="project" value="InterPro"/>
</dbReference>
<keyword evidence="4" id="KW-0540">Nuclease</keyword>
<organism evidence="4 5">
    <name type="scientific">Sorangium cellulosum</name>
    <name type="common">Polyangium cellulosum</name>
    <dbReference type="NCBI Taxonomy" id="56"/>
    <lineage>
        <taxon>Bacteria</taxon>
        <taxon>Pseudomonadati</taxon>
        <taxon>Myxococcota</taxon>
        <taxon>Polyangia</taxon>
        <taxon>Polyangiales</taxon>
        <taxon>Polyangiaceae</taxon>
        <taxon>Sorangium</taxon>
    </lineage>
</organism>
<dbReference type="Proteomes" id="UP000075635">
    <property type="component" value="Unassembled WGS sequence"/>
</dbReference>
<comment type="caution">
    <text evidence="4">The sequence shown here is derived from an EMBL/GenBank/DDBJ whole genome shotgun (WGS) entry which is preliminary data.</text>
</comment>
<gene>
    <name evidence="4" type="ORF">BE17_48140</name>
</gene>
<evidence type="ECO:0000259" key="3">
    <source>
        <dbReference type="Pfam" id="PF13588"/>
    </source>
</evidence>
<dbReference type="EMBL" id="JEMB01003104">
    <property type="protein sequence ID" value="KYF75622.1"/>
    <property type="molecule type" value="Genomic_DNA"/>
</dbReference>
<dbReference type="PANTHER" id="PTHR42998">
    <property type="entry name" value="TYPE I RESTRICTION ENZYME HINDVIIP M PROTEIN-RELATED"/>
    <property type="match status" value="1"/>
</dbReference>
<feature type="domain" description="Type I restriction enzyme R protein N-terminal" evidence="3">
    <location>
        <begin position="20"/>
        <end position="146"/>
    </location>
</feature>
<accession>A0A150R5T5</accession>
<dbReference type="PRINTS" id="PR00507">
    <property type="entry name" value="N12N6MTFRASE"/>
</dbReference>
<dbReference type="Gene3D" id="3.40.50.150">
    <property type="entry name" value="Vaccinia Virus protein VP39"/>
    <property type="match status" value="1"/>
</dbReference>
<dbReference type="Pfam" id="PF13588">
    <property type="entry name" value="HSDR_N_2"/>
    <property type="match status" value="1"/>
</dbReference>
<evidence type="ECO:0000313" key="5">
    <source>
        <dbReference type="Proteomes" id="UP000075635"/>
    </source>
</evidence>
<name>A0A150R5T5_SORCE</name>
<dbReference type="InterPro" id="IPR029063">
    <property type="entry name" value="SAM-dependent_MTases_sf"/>
</dbReference>
<keyword evidence="4" id="KW-0378">Hydrolase</keyword>
<evidence type="ECO:0000256" key="1">
    <source>
        <dbReference type="ARBA" id="ARBA00006594"/>
    </source>
</evidence>